<evidence type="ECO:0000313" key="1">
    <source>
        <dbReference type="EMBL" id="OQV21937.1"/>
    </source>
</evidence>
<protein>
    <submittedName>
        <fullName evidence="1">Uncharacterized protein</fullName>
    </submittedName>
</protein>
<organism evidence="1 2">
    <name type="scientific">Hypsibius exemplaris</name>
    <name type="common">Freshwater tardigrade</name>
    <dbReference type="NCBI Taxonomy" id="2072580"/>
    <lineage>
        <taxon>Eukaryota</taxon>
        <taxon>Metazoa</taxon>
        <taxon>Ecdysozoa</taxon>
        <taxon>Tardigrada</taxon>
        <taxon>Eutardigrada</taxon>
        <taxon>Parachela</taxon>
        <taxon>Hypsibioidea</taxon>
        <taxon>Hypsibiidae</taxon>
        <taxon>Hypsibius</taxon>
    </lineage>
</organism>
<gene>
    <name evidence="1" type="ORF">BV898_04150</name>
</gene>
<dbReference type="AlphaFoldDB" id="A0A1W0X321"/>
<name>A0A1W0X321_HYPEX</name>
<sequence>MNPAREFRGGFPGSFVQGGSPTCLNLNGPSDLPSTSARFDSHANSYIVGENRIQHPYLMSHYTSPPTQHYDPATSYTSALLPNSNDPSEEMKLVLERNPKHVKVEKKDPILLRMLEKPHVSHANIKGTTTTQVLDDNFLKTLQDLANSYNEAKGNNDLGSKEFRTIMTEYLQECRNKKKLLKKL</sequence>
<comment type="caution">
    <text evidence="1">The sequence shown here is derived from an EMBL/GenBank/DDBJ whole genome shotgun (WGS) entry which is preliminary data.</text>
</comment>
<reference evidence="2" key="1">
    <citation type="submission" date="2017-01" db="EMBL/GenBank/DDBJ databases">
        <title>Comparative genomics of anhydrobiosis in the tardigrade Hypsibius dujardini.</title>
        <authorList>
            <person name="Yoshida Y."/>
            <person name="Koutsovoulos G."/>
            <person name="Laetsch D."/>
            <person name="Stevens L."/>
            <person name="Kumar S."/>
            <person name="Horikawa D."/>
            <person name="Ishino K."/>
            <person name="Komine S."/>
            <person name="Tomita M."/>
            <person name="Blaxter M."/>
            <person name="Arakawa K."/>
        </authorList>
    </citation>
    <scope>NUCLEOTIDE SEQUENCE [LARGE SCALE GENOMIC DNA]</scope>
    <source>
        <strain evidence="2">Z151</strain>
    </source>
</reference>
<dbReference type="Proteomes" id="UP000192578">
    <property type="component" value="Unassembled WGS sequence"/>
</dbReference>
<keyword evidence="2" id="KW-1185">Reference proteome</keyword>
<accession>A0A1W0X321</accession>
<proteinExistence type="predicted"/>
<dbReference type="EMBL" id="MTYJ01000020">
    <property type="protein sequence ID" value="OQV21937.1"/>
    <property type="molecule type" value="Genomic_DNA"/>
</dbReference>
<evidence type="ECO:0000313" key="2">
    <source>
        <dbReference type="Proteomes" id="UP000192578"/>
    </source>
</evidence>